<evidence type="ECO:0000313" key="2">
    <source>
        <dbReference type="Proteomes" id="UP000005426"/>
    </source>
</evidence>
<dbReference type="Proteomes" id="UP000005426">
    <property type="component" value="Unassembled WGS sequence"/>
</dbReference>
<dbReference type="HOGENOM" id="CLU_2236959_0_0_1"/>
<organism evidence="1 2">
    <name type="scientific">Hypocrea atroviridis (strain ATCC 20476 / IMI 206040)</name>
    <name type="common">Trichoderma atroviride</name>
    <dbReference type="NCBI Taxonomy" id="452589"/>
    <lineage>
        <taxon>Eukaryota</taxon>
        <taxon>Fungi</taxon>
        <taxon>Dikarya</taxon>
        <taxon>Ascomycota</taxon>
        <taxon>Pezizomycotina</taxon>
        <taxon>Sordariomycetes</taxon>
        <taxon>Hypocreomycetidae</taxon>
        <taxon>Hypocreales</taxon>
        <taxon>Hypocreaceae</taxon>
        <taxon>Trichoderma</taxon>
    </lineage>
</organism>
<accession>G9P779</accession>
<protein>
    <submittedName>
        <fullName evidence="1">Uncharacterized protein</fullName>
    </submittedName>
</protein>
<comment type="caution">
    <text evidence="1">The sequence shown here is derived from an EMBL/GenBank/DDBJ whole genome shotgun (WGS) entry which is preliminary data.</text>
</comment>
<dbReference type="AlphaFoldDB" id="G9P779"/>
<reference evidence="1 2" key="1">
    <citation type="journal article" date="2011" name="Genome Biol.">
        <title>Comparative genome sequence analysis underscores mycoparasitism as the ancestral life style of Trichoderma.</title>
        <authorList>
            <person name="Kubicek C.P."/>
            <person name="Herrera-Estrella A."/>
            <person name="Seidl-Seiboth V."/>
            <person name="Martinez D.A."/>
            <person name="Druzhinina I.S."/>
            <person name="Thon M."/>
            <person name="Zeilinger S."/>
            <person name="Casas-Flores S."/>
            <person name="Horwitz B.A."/>
            <person name="Mukherjee P.K."/>
            <person name="Mukherjee M."/>
            <person name="Kredics L."/>
            <person name="Alcaraz L.D."/>
            <person name="Aerts A."/>
            <person name="Antal Z."/>
            <person name="Atanasova L."/>
            <person name="Cervantes-Badillo M.G."/>
            <person name="Challacombe J."/>
            <person name="Chertkov O."/>
            <person name="McCluskey K."/>
            <person name="Coulpier F."/>
            <person name="Deshpande N."/>
            <person name="von Doehren H."/>
            <person name="Ebbole D.J."/>
            <person name="Esquivel-Naranjo E.U."/>
            <person name="Fekete E."/>
            <person name="Flipphi M."/>
            <person name="Glaser F."/>
            <person name="Gomez-Rodriguez E.Y."/>
            <person name="Gruber S."/>
            <person name="Han C."/>
            <person name="Henrissat B."/>
            <person name="Hermosa R."/>
            <person name="Hernandez-Onate M."/>
            <person name="Karaffa L."/>
            <person name="Kosti I."/>
            <person name="Le Crom S."/>
            <person name="Lindquist E."/>
            <person name="Lucas S."/>
            <person name="Luebeck M."/>
            <person name="Luebeck P.S."/>
            <person name="Margeot A."/>
            <person name="Metz B."/>
            <person name="Misra M."/>
            <person name="Nevalainen H."/>
            <person name="Omann M."/>
            <person name="Packer N."/>
            <person name="Perrone G."/>
            <person name="Uresti-Rivera E.E."/>
            <person name="Salamov A."/>
            <person name="Schmoll M."/>
            <person name="Seiboth B."/>
            <person name="Shapiro H."/>
            <person name="Sukno S."/>
            <person name="Tamayo-Ramos J.A."/>
            <person name="Tisch D."/>
            <person name="Wiest A."/>
            <person name="Wilkinson H.H."/>
            <person name="Zhang M."/>
            <person name="Coutinho P.M."/>
            <person name="Kenerley C.M."/>
            <person name="Monte E."/>
            <person name="Baker S.E."/>
            <person name="Grigoriev I.V."/>
        </authorList>
    </citation>
    <scope>NUCLEOTIDE SEQUENCE [LARGE SCALE GENOMIC DNA]</scope>
    <source>
        <strain evidence="2">ATCC 20476 / IMI 206040</strain>
    </source>
</reference>
<keyword evidence="2" id="KW-1185">Reference proteome</keyword>
<proteinExistence type="predicted"/>
<evidence type="ECO:0000313" key="1">
    <source>
        <dbReference type="EMBL" id="EHK40750.1"/>
    </source>
</evidence>
<name>G9P779_HYPAI</name>
<gene>
    <name evidence="1" type="ORF">TRIATDRAFT_301543</name>
</gene>
<sequence>MAYLFFSRGGCARSDSFERGFFAPVPLIRVSCRYYAPAMLELRPIVPMSAAIKAGVFGLPESVEPEYAGWLPTAGQIGVNGVAIHERRTSTGWQRSLPQTSDLGL</sequence>
<dbReference type="EMBL" id="ABDG02000027">
    <property type="protein sequence ID" value="EHK40750.1"/>
    <property type="molecule type" value="Genomic_DNA"/>
</dbReference>